<reference evidence="9 10" key="1">
    <citation type="submission" date="2012-06" db="EMBL/GenBank/DDBJ databases">
        <title>The Genome Sequence of Aeromonas veronii AMC34.</title>
        <authorList>
            <consortium name="The Broad Institute Genome Sequencing Platform"/>
            <person name="Earl A."/>
            <person name="Ward D."/>
            <person name="Feldgarden M."/>
            <person name="Gevers D."/>
            <person name="Graf J."/>
            <person name="Tomasi A."/>
            <person name="Horneman A."/>
            <person name="Walker B."/>
            <person name="Young S.K."/>
            <person name="Zeng Q."/>
            <person name="Gargeya S."/>
            <person name="Fitzgerald M."/>
            <person name="Haas B."/>
            <person name="Abouelleil A."/>
            <person name="Alvarado L."/>
            <person name="Arachchi H.M."/>
            <person name="Berlin A.M."/>
            <person name="Chapman S.B."/>
            <person name="Goldberg J."/>
            <person name="Griggs A."/>
            <person name="Gujja S."/>
            <person name="Hansen M."/>
            <person name="Howarth C."/>
            <person name="Imamovic A."/>
            <person name="Larimer J."/>
            <person name="McCowan C."/>
            <person name="Montmayeur A."/>
            <person name="Murphy C."/>
            <person name="Neiman D."/>
            <person name="Pearson M."/>
            <person name="Priest M."/>
            <person name="Roberts A."/>
            <person name="Saif S."/>
            <person name="Shea T."/>
            <person name="Sisk P."/>
            <person name="Sykes S."/>
            <person name="Wortman J."/>
            <person name="Nusbaum C."/>
            <person name="Birren B."/>
        </authorList>
    </citation>
    <scope>NUCLEOTIDE SEQUENCE [LARGE SCALE GENOMIC DNA]</scope>
    <source>
        <strain evidence="9 10">AMC34</strain>
    </source>
</reference>
<keyword evidence="4" id="KW-0233">DNA recombination</keyword>
<evidence type="ECO:0008006" key="11">
    <source>
        <dbReference type="Google" id="ProtNLM"/>
    </source>
</evidence>
<feature type="region of interest" description="Disordered" evidence="6">
    <location>
        <begin position="1"/>
        <end position="30"/>
    </location>
</feature>
<dbReference type="InterPro" id="IPR011010">
    <property type="entry name" value="DNA_brk_join_enz"/>
</dbReference>
<name>K1IFM5_AERVE</name>
<evidence type="ECO:0000256" key="3">
    <source>
        <dbReference type="ARBA" id="ARBA00023125"/>
    </source>
</evidence>
<keyword evidence="2" id="KW-0229">DNA integration</keyword>
<dbReference type="GO" id="GO:0015074">
    <property type="term" value="P:DNA integration"/>
    <property type="evidence" value="ECO:0007669"/>
    <property type="project" value="UniProtKB-KW"/>
</dbReference>
<dbReference type="PATRIC" id="fig|1073383.3.peg.4098"/>
<feature type="domain" description="Core-binding (CB)" evidence="8">
    <location>
        <begin position="101"/>
        <end position="183"/>
    </location>
</feature>
<dbReference type="HOGENOM" id="CLU_027562_17_7_6"/>
<evidence type="ECO:0000256" key="4">
    <source>
        <dbReference type="ARBA" id="ARBA00023172"/>
    </source>
</evidence>
<comment type="caution">
    <text evidence="9">The sequence shown here is derived from an EMBL/GenBank/DDBJ whole genome shotgun (WGS) entry which is preliminary data.</text>
</comment>
<dbReference type="AlphaFoldDB" id="K1IFM5"/>
<sequence length="390" mass="44214">MKEQLSTSTADEQKTKSRRVDSTLRKRKQTQVTDKKIPQLKIISYETGNLYGRLCFSHLCERYSIGLGCVAEVGLTAIRDNARRLLADCYSNPEGFRLRHRALLPLATYVHERYLPDVHVTHRYPRTIESRVKPILAALGHKPLNQITRADFEDFLTQLSDTCSDPTWNRYLAQCKSIMTHAVEHGVLPSSPAAGITAKYEPVLPPKGLPDEAVNKLVARLMEDIDQEKARMLLFLFATGSRMGEARALKLQDCDLNRQIAYLPTSKSGRERLIPLNQFALELIRLQLQRHGTTGLLFRGQDGVSPISEPRRYWYRVCNDCGLSGVRIHDTRHSVATSLLNKGCSLDVLQKVLGHSSPRMTERYARYHDKTLVKAVDALHTVWDLPNLTC</sequence>
<comment type="similarity">
    <text evidence="1">Belongs to the 'phage' integrase family.</text>
</comment>
<dbReference type="EMBL" id="AGWU01000024">
    <property type="protein sequence ID" value="EKB17870.1"/>
    <property type="molecule type" value="Genomic_DNA"/>
</dbReference>
<evidence type="ECO:0000259" key="8">
    <source>
        <dbReference type="PROSITE" id="PS51900"/>
    </source>
</evidence>
<dbReference type="PROSITE" id="PS51898">
    <property type="entry name" value="TYR_RECOMBINASE"/>
    <property type="match status" value="1"/>
</dbReference>
<dbReference type="InterPro" id="IPR050090">
    <property type="entry name" value="Tyrosine_recombinase_XerCD"/>
</dbReference>
<dbReference type="PROSITE" id="PS51900">
    <property type="entry name" value="CB"/>
    <property type="match status" value="1"/>
</dbReference>
<feature type="compositionally biased region" description="Basic and acidic residues" evidence="6">
    <location>
        <begin position="11"/>
        <end position="24"/>
    </location>
</feature>
<dbReference type="InterPro" id="IPR010998">
    <property type="entry name" value="Integrase_recombinase_N"/>
</dbReference>
<dbReference type="GO" id="GO:0003677">
    <property type="term" value="F:DNA binding"/>
    <property type="evidence" value="ECO:0007669"/>
    <property type="project" value="UniProtKB-UniRule"/>
</dbReference>
<dbReference type="InterPro" id="IPR013762">
    <property type="entry name" value="Integrase-like_cat_sf"/>
</dbReference>
<evidence type="ECO:0000256" key="5">
    <source>
        <dbReference type="PROSITE-ProRule" id="PRU01248"/>
    </source>
</evidence>
<organism evidence="9 10">
    <name type="scientific">Aeromonas veronii AMC34</name>
    <dbReference type="NCBI Taxonomy" id="1073383"/>
    <lineage>
        <taxon>Bacteria</taxon>
        <taxon>Pseudomonadati</taxon>
        <taxon>Pseudomonadota</taxon>
        <taxon>Gammaproteobacteria</taxon>
        <taxon>Aeromonadales</taxon>
        <taxon>Aeromonadaceae</taxon>
        <taxon>Aeromonas</taxon>
    </lineage>
</organism>
<dbReference type="GO" id="GO:0006310">
    <property type="term" value="P:DNA recombination"/>
    <property type="evidence" value="ECO:0007669"/>
    <property type="project" value="UniProtKB-KW"/>
</dbReference>
<dbReference type="Pfam" id="PF00589">
    <property type="entry name" value="Phage_integrase"/>
    <property type="match status" value="1"/>
</dbReference>
<evidence type="ECO:0000256" key="2">
    <source>
        <dbReference type="ARBA" id="ARBA00022908"/>
    </source>
</evidence>
<dbReference type="Gene3D" id="1.10.443.10">
    <property type="entry name" value="Intergrase catalytic core"/>
    <property type="match status" value="1"/>
</dbReference>
<proteinExistence type="inferred from homology"/>
<evidence type="ECO:0000256" key="1">
    <source>
        <dbReference type="ARBA" id="ARBA00008857"/>
    </source>
</evidence>
<evidence type="ECO:0000256" key="6">
    <source>
        <dbReference type="SAM" id="MobiDB-lite"/>
    </source>
</evidence>
<dbReference type="SUPFAM" id="SSF56349">
    <property type="entry name" value="DNA breaking-rejoining enzymes"/>
    <property type="match status" value="1"/>
</dbReference>
<dbReference type="Gene3D" id="1.10.150.130">
    <property type="match status" value="1"/>
</dbReference>
<dbReference type="PANTHER" id="PTHR30349">
    <property type="entry name" value="PHAGE INTEGRASE-RELATED"/>
    <property type="match status" value="1"/>
</dbReference>
<dbReference type="Proteomes" id="UP000006087">
    <property type="component" value="Unassembled WGS sequence"/>
</dbReference>
<feature type="compositionally biased region" description="Polar residues" evidence="6">
    <location>
        <begin position="1"/>
        <end position="10"/>
    </location>
</feature>
<accession>K1IFM5</accession>
<dbReference type="InterPro" id="IPR002104">
    <property type="entry name" value="Integrase_catalytic"/>
</dbReference>
<evidence type="ECO:0000259" key="7">
    <source>
        <dbReference type="PROSITE" id="PS51898"/>
    </source>
</evidence>
<dbReference type="PANTHER" id="PTHR30349:SF64">
    <property type="entry name" value="PROPHAGE INTEGRASE INTD-RELATED"/>
    <property type="match status" value="1"/>
</dbReference>
<dbReference type="InterPro" id="IPR044068">
    <property type="entry name" value="CB"/>
</dbReference>
<evidence type="ECO:0000313" key="10">
    <source>
        <dbReference type="Proteomes" id="UP000006087"/>
    </source>
</evidence>
<feature type="domain" description="Tyr recombinase" evidence="7">
    <location>
        <begin position="204"/>
        <end position="377"/>
    </location>
</feature>
<dbReference type="CDD" id="cd00796">
    <property type="entry name" value="INT_Rci_Hp1_C"/>
    <property type="match status" value="1"/>
</dbReference>
<keyword evidence="3 5" id="KW-0238">DNA-binding</keyword>
<gene>
    <name evidence="9" type="ORF">HMPREF1168_04097</name>
</gene>
<evidence type="ECO:0000313" key="9">
    <source>
        <dbReference type="EMBL" id="EKB17870.1"/>
    </source>
</evidence>
<protein>
    <recommendedName>
        <fullName evidence="11">Tyr recombinase domain-containing protein</fullName>
    </recommendedName>
</protein>